<evidence type="ECO:0000313" key="2">
    <source>
        <dbReference type="Proteomes" id="UP001189122"/>
    </source>
</evidence>
<reference evidence="1 2" key="1">
    <citation type="submission" date="2019-12" db="EMBL/GenBank/DDBJ databases">
        <authorList>
            <person name="Scholz U."/>
            <person name="Mascher M."/>
            <person name="Fiebig A."/>
        </authorList>
    </citation>
    <scope>NUCLEOTIDE SEQUENCE</scope>
</reference>
<sequence>MQERTNVVADALSRQRAIVETTTLLASIGDLLDEIRVAYNTNPTVKQLIQQIESGETRRF</sequence>
<accession>A0A7I8IAY1</accession>
<keyword evidence="2" id="KW-1185">Reference proteome</keyword>
<evidence type="ECO:0000313" key="1">
    <source>
        <dbReference type="EMBL" id="CAA2615120.1"/>
    </source>
</evidence>
<protein>
    <submittedName>
        <fullName evidence="1">Uncharacterized protein</fullName>
    </submittedName>
</protein>
<dbReference type="EMBL" id="LR743588">
    <property type="protein sequence ID" value="CAA2615120.1"/>
    <property type="molecule type" value="Genomic_DNA"/>
</dbReference>
<dbReference type="AlphaFoldDB" id="A0A7I8IAY1"/>
<gene>
    <name evidence="1" type="ORF">SI7747_01001476</name>
</gene>
<organism evidence="1">
    <name type="scientific">Spirodela intermedia</name>
    <name type="common">Intermediate duckweed</name>
    <dbReference type="NCBI Taxonomy" id="51605"/>
    <lineage>
        <taxon>Eukaryota</taxon>
        <taxon>Viridiplantae</taxon>
        <taxon>Streptophyta</taxon>
        <taxon>Embryophyta</taxon>
        <taxon>Tracheophyta</taxon>
        <taxon>Spermatophyta</taxon>
        <taxon>Magnoliopsida</taxon>
        <taxon>Liliopsida</taxon>
        <taxon>Araceae</taxon>
        <taxon>Lemnoideae</taxon>
        <taxon>Spirodela</taxon>
    </lineage>
</organism>
<dbReference type="EMBL" id="CACRZD030000001">
    <property type="protein sequence ID" value="CAA6654886.1"/>
    <property type="molecule type" value="Genomic_DNA"/>
</dbReference>
<proteinExistence type="predicted"/>
<name>A0A7I8IAY1_SPIIN</name>
<dbReference type="Proteomes" id="UP001189122">
    <property type="component" value="Unassembled WGS sequence"/>
</dbReference>